<keyword evidence="1" id="KW-0732">Signal</keyword>
<dbReference type="SUPFAM" id="SSF101874">
    <property type="entry name" value="YceI-like"/>
    <property type="match status" value="1"/>
</dbReference>
<evidence type="ECO:0000313" key="4">
    <source>
        <dbReference type="Proteomes" id="UP001162800"/>
    </source>
</evidence>
<accession>A0ABY6G7U6</accession>
<organism evidence="3 4">
    <name type="scientific">Comamonas endophytica</name>
    <dbReference type="NCBI Taxonomy" id="2949090"/>
    <lineage>
        <taxon>Bacteria</taxon>
        <taxon>Pseudomonadati</taxon>
        <taxon>Pseudomonadota</taxon>
        <taxon>Betaproteobacteria</taxon>
        <taxon>Burkholderiales</taxon>
        <taxon>Comamonadaceae</taxon>
        <taxon>Comamonas</taxon>
    </lineage>
</organism>
<proteinExistence type="predicted"/>
<dbReference type="EMBL" id="CP106881">
    <property type="protein sequence ID" value="UYG50988.1"/>
    <property type="molecule type" value="Genomic_DNA"/>
</dbReference>
<dbReference type="RefSeq" id="WP_231042082.1">
    <property type="nucleotide sequence ID" value="NZ_CP106881.1"/>
</dbReference>
<dbReference type="Pfam" id="PF04264">
    <property type="entry name" value="YceI"/>
    <property type="match status" value="1"/>
</dbReference>
<name>A0ABY6G7U6_9BURK</name>
<evidence type="ECO:0000256" key="1">
    <source>
        <dbReference type="SAM" id="SignalP"/>
    </source>
</evidence>
<dbReference type="PANTHER" id="PTHR34406">
    <property type="entry name" value="PROTEIN YCEI"/>
    <property type="match status" value="1"/>
</dbReference>
<dbReference type="PANTHER" id="PTHR34406:SF1">
    <property type="entry name" value="PROTEIN YCEI"/>
    <property type="match status" value="1"/>
</dbReference>
<protein>
    <submittedName>
        <fullName evidence="3">YceI family protein</fullName>
    </submittedName>
</protein>
<dbReference type="InterPro" id="IPR007372">
    <property type="entry name" value="Lipid/polyisoprenoid-bd_YceI"/>
</dbReference>
<evidence type="ECO:0000313" key="3">
    <source>
        <dbReference type="EMBL" id="UYG50988.1"/>
    </source>
</evidence>
<reference evidence="3" key="1">
    <citation type="submission" date="2022-09" db="EMBL/GenBank/DDBJ databases">
        <title>The complete genome of Acidovorax sp. 5MLIR.</title>
        <authorList>
            <person name="Liu L."/>
            <person name="Yue J."/>
            <person name="Yang F."/>
            <person name="Yuan J."/>
            <person name="Li L."/>
        </authorList>
    </citation>
    <scope>NUCLEOTIDE SEQUENCE</scope>
    <source>
        <strain evidence="3">5MLIR</strain>
    </source>
</reference>
<feature type="signal peptide" evidence="1">
    <location>
        <begin position="1"/>
        <end position="23"/>
    </location>
</feature>
<dbReference type="Gene3D" id="2.40.128.110">
    <property type="entry name" value="Lipid/polyisoprenoid-binding, YceI-like"/>
    <property type="match status" value="1"/>
</dbReference>
<evidence type="ECO:0000259" key="2">
    <source>
        <dbReference type="SMART" id="SM00867"/>
    </source>
</evidence>
<dbReference type="InterPro" id="IPR036761">
    <property type="entry name" value="TTHA0802/YceI-like_sf"/>
</dbReference>
<dbReference type="SMART" id="SM00867">
    <property type="entry name" value="YceI"/>
    <property type="match status" value="1"/>
</dbReference>
<feature type="chain" id="PRO_5045386502" evidence="1">
    <location>
        <begin position="24"/>
        <end position="189"/>
    </location>
</feature>
<keyword evidence="4" id="KW-1185">Reference proteome</keyword>
<gene>
    <name evidence="3" type="ORF">M9799_12930</name>
</gene>
<dbReference type="Proteomes" id="UP001162800">
    <property type="component" value="Chromosome"/>
</dbReference>
<feature type="domain" description="Lipid/polyisoprenoid-binding YceI-like" evidence="2">
    <location>
        <begin position="24"/>
        <end position="184"/>
    </location>
</feature>
<sequence>MTLRTLLSSLVLAGTVLAPAAFAQQKLVPAQSSVGFTIKQMGVPLQGQFRQFDAQVQFDTAKPEASRIQFTVATGSATMGSKETDAELPKPTWFNVASFPQARFDSTAVKALGAGKYQVDGKLSIKGQSQNVSVPVTLTQSGATTIASGTLPIKRLAFKIGEGDWTDTSMVADDVQVNFKLALTGIGKI</sequence>